<proteinExistence type="predicted"/>
<evidence type="ECO:0000259" key="7">
    <source>
        <dbReference type="Pfam" id="PF05140"/>
    </source>
</evidence>
<evidence type="ECO:0000256" key="2">
    <source>
        <dbReference type="ARBA" id="ARBA00022692"/>
    </source>
</evidence>
<feature type="transmembrane region" description="Helical" evidence="6">
    <location>
        <begin position="216"/>
        <end position="234"/>
    </location>
</feature>
<dbReference type="Pfam" id="PF05140">
    <property type="entry name" value="ResB"/>
    <property type="match status" value="2"/>
</dbReference>
<keyword evidence="5 6" id="KW-0472">Membrane</keyword>
<feature type="transmembrane region" description="Helical" evidence="6">
    <location>
        <begin position="66"/>
        <end position="84"/>
    </location>
</feature>
<protein>
    <submittedName>
        <fullName evidence="8">Cytochrome C biogenesis protein</fullName>
    </submittedName>
</protein>
<comment type="subcellular location">
    <subcellularLocation>
        <location evidence="1">Membrane</location>
        <topology evidence="1">Multi-pass membrane protein</topology>
    </subcellularLocation>
</comment>
<dbReference type="InterPro" id="IPR023494">
    <property type="entry name" value="Cyt_c_bgen_Ccs1/CcsB/ResB"/>
</dbReference>
<name>A0ABX4H349_9BACI</name>
<gene>
    <name evidence="8" type="ORF">CHH48_01570</name>
</gene>
<dbReference type="EMBL" id="NPBJ01000003">
    <property type="protein sequence ID" value="PAE01464.1"/>
    <property type="molecule type" value="Genomic_DNA"/>
</dbReference>
<reference evidence="8 9" key="1">
    <citation type="submission" date="2017-07" db="EMBL/GenBank/DDBJ databases">
        <title>Isolation and whole genome analysis of endospore-forming bacteria from heroin.</title>
        <authorList>
            <person name="Kalinowski J."/>
            <person name="Ahrens B."/>
            <person name="Al-Dilaimi A."/>
            <person name="Winkler A."/>
            <person name="Wibberg D."/>
            <person name="Schleenbecker U."/>
            <person name="Ruckert C."/>
            <person name="Wolfel R."/>
            <person name="Grass G."/>
        </authorList>
    </citation>
    <scope>NUCLEOTIDE SEQUENCE [LARGE SCALE GENOMIC DNA]</scope>
    <source>
        <strain evidence="8 9">7517-1</strain>
    </source>
</reference>
<comment type="caution">
    <text evidence="8">The sequence shown here is derived from an EMBL/GenBank/DDBJ whole genome shotgun (WGS) entry which is preliminary data.</text>
</comment>
<evidence type="ECO:0000313" key="9">
    <source>
        <dbReference type="Proteomes" id="UP000216852"/>
    </source>
</evidence>
<feature type="transmembrane region" description="Helical" evidence="6">
    <location>
        <begin position="470"/>
        <end position="490"/>
    </location>
</feature>
<organism evidence="8 9">
    <name type="scientific">Terribacillus saccharophilus</name>
    <dbReference type="NCBI Taxonomy" id="361277"/>
    <lineage>
        <taxon>Bacteria</taxon>
        <taxon>Bacillati</taxon>
        <taxon>Bacillota</taxon>
        <taxon>Bacilli</taxon>
        <taxon>Bacillales</taxon>
        <taxon>Bacillaceae</taxon>
        <taxon>Terribacillus</taxon>
    </lineage>
</organism>
<evidence type="ECO:0000256" key="1">
    <source>
        <dbReference type="ARBA" id="ARBA00004141"/>
    </source>
</evidence>
<dbReference type="RefSeq" id="WP_095217600.1">
    <property type="nucleotide sequence ID" value="NZ_NPBJ01000003.1"/>
</dbReference>
<keyword evidence="4 6" id="KW-1133">Transmembrane helix</keyword>
<feature type="transmembrane region" description="Helical" evidence="6">
    <location>
        <begin position="123"/>
        <end position="141"/>
    </location>
</feature>
<evidence type="ECO:0000256" key="6">
    <source>
        <dbReference type="SAM" id="Phobius"/>
    </source>
</evidence>
<evidence type="ECO:0000256" key="5">
    <source>
        <dbReference type="ARBA" id="ARBA00023136"/>
    </source>
</evidence>
<dbReference type="Proteomes" id="UP000216852">
    <property type="component" value="Unassembled WGS sequence"/>
</dbReference>
<keyword evidence="9" id="KW-1185">Reference proteome</keyword>
<keyword evidence="3" id="KW-0201">Cytochrome c-type biogenesis</keyword>
<dbReference type="PANTHER" id="PTHR31566:SF0">
    <property type="entry name" value="CYTOCHROME C BIOGENESIS PROTEIN CCS1, CHLOROPLASTIC"/>
    <property type="match status" value="1"/>
</dbReference>
<evidence type="ECO:0000256" key="4">
    <source>
        <dbReference type="ARBA" id="ARBA00022989"/>
    </source>
</evidence>
<evidence type="ECO:0000256" key="3">
    <source>
        <dbReference type="ARBA" id="ARBA00022748"/>
    </source>
</evidence>
<evidence type="ECO:0000313" key="8">
    <source>
        <dbReference type="EMBL" id="PAE01464.1"/>
    </source>
</evidence>
<dbReference type="PANTHER" id="PTHR31566">
    <property type="entry name" value="CYTOCHROME C BIOGENESIS PROTEIN CCS1, CHLOROPLASTIC"/>
    <property type="match status" value="1"/>
</dbReference>
<feature type="domain" description="ResB-like" evidence="7">
    <location>
        <begin position="444"/>
        <end position="521"/>
    </location>
</feature>
<accession>A0ABX4H349</accession>
<keyword evidence="2 6" id="KW-0812">Transmembrane</keyword>
<feature type="domain" description="ResB-like" evidence="7">
    <location>
        <begin position="64"/>
        <end position="429"/>
    </location>
</feature>
<sequence>MEPIICECGHFNPNGTVLCESCGKQIDKSDNQKSFDMRYEGSSRRSKTYKKTLIDKIWNFFSSVKVGIWIIGLILVASIIGTILPQQMYIPSSVSPSVYYSEQYGFFGQLYYQLGFHNLYGSWWYFLLLAALGVSLVVASLDRFIPLYRALKNQGVTKNERFLQSQRLFSKTNRLENNAEQRETLIKKIKEKHYRIREENGNLLAEKYRFSRWGPYVNHVGLIIVLIGGMLRFVPGMYLDETLWIRDGETSVIPGTNGEYYLNSEGFFLETYDNNQEDQKISESLSGAGNEATIRNYQTNTTLYKIEGQAMPGVNPELKKVKERQIRVNHPLRFDSYSIYQSSYKLNELNKMTFNLVDKQTKEQLGQIEIDLLEPQKTYDMGNGYRVEISEYFPDFYFNSDGQPATQTQSPDNPAFLFRLISPEHPEGETSFTAIQNTLEMSSDNTLRMDFENAETKNLSALRVRKDNTLWILLFGGAVFMIGIIQGMYWNHRRIWIRTTNDEIIIAAHTNKNWYGITKEINKILKDAHIEELADPNTKRK</sequence>
<dbReference type="InterPro" id="IPR007816">
    <property type="entry name" value="ResB-like_domain"/>
</dbReference>